<proteinExistence type="inferred from homology"/>
<evidence type="ECO:0000256" key="1">
    <source>
        <dbReference type="ARBA" id="ARBA00009533"/>
    </source>
</evidence>
<protein>
    <recommendedName>
        <fullName evidence="6">Histidine decarboxylase</fullName>
    </recommendedName>
</protein>
<name>A0A101NL02_9ACTN</name>
<evidence type="ECO:0000313" key="4">
    <source>
        <dbReference type="EMBL" id="KUM94847.1"/>
    </source>
</evidence>
<comment type="similarity">
    <text evidence="1">Belongs to the group II decarboxylase family.</text>
</comment>
<dbReference type="PANTHER" id="PTHR46101">
    <property type="match status" value="1"/>
</dbReference>
<dbReference type="Gene3D" id="3.40.640.10">
    <property type="entry name" value="Type I PLP-dependent aspartate aminotransferase-like (Major domain)"/>
    <property type="match status" value="1"/>
</dbReference>
<accession>A0A101NL02</accession>
<dbReference type="STRING" id="67285.AQI88_18540"/>
<evidence type="ECO:0000256" key="3">
    <source>
        <dbReference type="SAM" id="MobiDB-lite"/>
    </source>
</evidence>
<keyword evidence="2" id="KW-0456">Lyase</keyword>
<dbReference type="OrthoDB" id="3335676at2"/>
<keyword evidence="5" id="KW-1185">Reference proteome</keyword>
<evidence type="ECO:0000313" key="5">
    <source>
        <dbReference type="Proteomes" id="UP000054241"/>
    </source>
</evidence>
<dbReference type="SUPFAM" id="SSF53383">
    <property type="entry name" value="PLP-dependent transferases"/>
    <property type="match status" value="1"/>
</dbReference>
<comment type="caution">
    <text evidence="4">The sequence shown here is derived from an EMBL/GenBank/DDBJ whole genome shotgun (WGS) entry which is preliminary data.</text>
</comment>
<gene>
    <name evidence="4" type="ORF">AQI88_18540</name>
</gene>
<dbReference type="Proteomes" id="UP000054241">
    <property type="component" value="Unassembled WGS sequence"/>
</dbReference>
<organism evidence="4 5">
    <name type="scientific">Streptomyces cellostaticus</name>
    <dbReference type="NCBI Taxonomy" id="67285"/>
    <lineage>
        <taxon>Bacteria</taxon>
        <taxon>Bacillati</taxon>
        <taxon>Actinomycetota</taxon>
        <taxon>Actinomycetes</taxon>
        <taxon>Kitasatosporales</taxon>
        <taxon>Streptomycetaceae</taxon>
        <taxon>Streptomyces</taxon>
    </lineage>
</organism>
<evidence type="ECO:0000256" key="2">
    <source>
        <dbReference type="ARBA" id="ARBA00022793"/>
    </source>
</evidence>
<dbReference type="RefSeq" id="WP_159050362.1">
    <property type="nucleotide sequence ID" value="NZ_BNDU01000006.1"/>
</dbReference>
<dbReference type="InterPro" id="IPR051151">
    <property type="entry name" value="Group_II_Decarboxylase"/>
</dbReference>
<feature type="region of interest" description="Disordered" evidence="3">
    <location>
        <begin position="37"/>
        <end position="70"/>
    </location>
</feature>
<keyword evidence="2" id="KW-0210">Decarboxylase</keyword>
<dbReference type="InterPro" id="IPR015421">
    <property type="entry name" value="PyrdxlP-dep_Trfase_major"/>
</dbReference>
<sequence length="601" mass="66694">MTTKESPSQAAPEFPFGATGETWLSILESEGLADGQPAYVTSPLKEPKEVYPPEPGIDAADFELQPRGLPPERRKKALDAMATYLINKRDHMLGYQFNQDTDGAQLDLSRFLDCHVNNMGDPFDHGGYKPNTRAAERAVLDYYAALWKGKWPHNPKDPESYWGYMISMGSTEANLYAMWNARDYLAGKALLKPKTKDDSLHFVQAAPPKDNPNALIPIAFYSQDTHYSFGKAMRVLGIENFYAAAKNRYPNDDCPLGGEWPTEVPSKPSSKKGLDDGPGEIDIDKLVPLVSFFVEKGHPILISLNFGSTFKGAHDDVELVCKHLLPIFDKKGLVERELEIIKGKPEVRRGFWIHVDGALGAGYGPFMRMASEKPEVFGWTPEAELPAFDFGLKVHAKKLGKDIDMVSSISMSGHKWPGAPWPCGVYMTKVKYQLAPPAEVQVIGAKDTTFAGSRNGFSPLVMWDHLAQFSYKDQVERIRVAQEMAQYLERRLKELKAPVSLNVARTPGSLSVRFRRPNARICAKWSLSSVGQNVHAFAMPSTTREKIDELIFDLQASDAFTITKKPPIVELEEILAAVEAVELAPGAISWGAVAFTGRGME</sequence>
<dbReference type="AlphaFoldDB" id="A0A101NL02"/>
<evidence type="ECO:0008006" key="6">
    <source>
        <dbReference type="Google" id="ProtNLM"/>
    </source>
</evidence>
<reference evidence="4 5" key="1">
    <citation type="submission" date="2015-10" db="EMBL/GenBank/DDBJ databases">
        <title>Draft genome sequence of Streptomyces cellostaticus DSM 40189, type strain for the species Streptomyces cellostaticus.</title>
        <authorList>
            <person name="Ruckert C."/>
            <person name="Winkler A."/>
            <person name="Kalinowski J."/>
            <person name="Kampfer P."/>
            <person name="Glaeser S."/>
        </authorList>
    </citation>
    <scope>NUCLEOTIDE SEQUENCE [LARGE SCALE GENOMIC DNA]</scope>
    <source>
        <strain evidence="4 5">DSM 40189</strain>
    </source>
</reference>
<dbReference type="InterPro" id="IPR015424">
    <property type="entry name" value="PyrdxlP-dep_Trfase"/>
</dbReference>
<dbReference type="GO" id="GO:0016831">
    <property type="term" value="F:carboxy-lyase activity"/>
    <property type="evidence" value="ECO:0007669"/>
    <property type="project" value="UniProtKB-KW"/>
</dbReference>
<dbReference type="EMBL" id="LMWL01000034">
    <property type="protein sequence ID" value="KUM94847.1"/>
    <property type="molecule type" value="Genomic_DNA"/>
</dbReference>
<dbReference type="PANTHER" id="PTHR46101:SF18">
    <property type="entry name" value="HISTIDINE DECARBOXYLASE"/>
    <property type="match status" value="1"/>
</dbReference>
<feature type="region of interest" description="Disordered" evidence="3">
    <location>
        <begin position="256"/>
        <end position="277"/>
    </location>
</feature>